<dbReference type="Pfam" id="PF24342">
    <property type="entry name" value="OB_DEPS-1_2nd"/>
    <property type="match status" value="1"/>
</dbReference>
<evidence type="ECO:0000313" key="4">
    <source>
        <dbReference type="Proteomes" id="UP000024404"/>
    </source>
</evidence>
<feature type="region of interest" description="Disordered" evidence="1">
    <location>
        <begin position="472"/>
        <end position="501"/>
    </location>
</feature>
<feature type="domain" description="P-granule-associated protein DEPS-1 second OB-fold" evidence="2">
    <location>
        <begin position="66"/>
        <end position="164"/>
    </location>
</feature>
<evidence type="ECO:0000313" key="3">
    <source>
        <dbReference type="EnsemblMetazoa" id="OVOC6276.1"/>
    </source>
</evidence>
<reference evidence="4" key="1">
    <citation type="submission" date="2013-10" db="EMBL/GenBank/DDBJ databases">
        <title>Genome sequencing of Onchocerca volvulus.</title>
        <authorList>
            <person name="Cotton J."/>
            <person name="Tsai J."/>
            <person name="Stanley E."/>
            <person name="Tracey A."/>
            <person name="Holroyd N."/>
            <person name="Lustigman S."/>
            <person name="Berriman M."/>
        </authorList>
    </citation>
    <scope>NUCLEOTIDE SEQUENCE</scope>
</reference>
<organism evidence="3 4">
    <name type="scientific">Onchocerca volvulus</name>
    <dbReference type="NCBI Taxonomy" id="6282"/>
    <lineage>
        <taxon>Eukaryota</taxon>
        <taxon>Metazoa</taxon>
        <taxon>Ecdysozoa</taxon>
        <taxon>Nematoda</taxon>
        <taxon>Chromadorea</taxon>
        <taxon>Rhabditida</taxon>
        <taxon>Spirurina</taxon>
        <taxon>Spiruromorpha</taxon>
        <taxon>Filarioidea</taxon>
        <taxon>Onchocercidae</taxon>
        <taxon>Onchocerca</taxon>
    </lineage>
</organism>
<dbReference type="EnsemblMetazoa" id="OVOC6276.1">
    <property type="protein sequence ID" value="OVOC6276.1"/>
    <property type="gene ID" value="WBGene00243085"/>
</dbReference>
<dbReference type="Proteomes" id="UP000024404">
    <property type="component" value="Unassembled WGS sequence"/>
</dbReference>
<evidence type="ECO:0000256" key="1">
    <source>
        <dbReference type="SAM" id="MobiDB-lite"/>
    </source>
</evidence>
<accession>A0A8R1TVH4</accession>
<protein>
    <recommendedName>
        <fullName evidence="2">p-granule-associated protein DEPS-1 second OB-fold domain-containing protein</fullName>
    </recommendedName>
</protein>
<reference evidence="3" key="2">
    <citation type="submission" date="2022-06" db="UniProtKB">
        <authorList>
            <consortium name="EnsemblMetazoa"/>
        </authorList>
    </citation>
    <scope>IDENTIFICATION</scope>
</reference>
<dbReference type="AlphaFoldDB" id="A0A8R1TVH4"/>
<sequence>MSKCAGLITHQADSGLLYVFVPGKHPDLVIDERKTSIDEQRFRVGDFISFIDVNGSITSPKRMEKLFETRFLNNRLQVQVSVVFPPEEFSVVSNYKTLAWSPDFAFVGCSPDVVKRFCRNQIYMAWIERLVFILDSPAYYRVPRMIQKVAGILVSWQIVDDVFDKCDEQNRQLISKAPWNDKKSSHYFRSIPCCPHRMQQKPFHNRRAIATSLKKYIDNYQGLVTEVNDSSAKVWSLAIPDSEVVFLFGARDGMKVGDWVQFNCAPSIRPYLNCYLHGKKFLIIEPVLPAKPFNNTVQVEIMMTITVDNLKYYPTGEVTVETEMLGAVEFGSGRFRKNYYNRCLTLIVCKNRPSKQTGSVWQGCVEFMQQSNSSINFPNTNGNPAKKFVSMKKNKCNAEIEINDYPFDENKLQEDLSSDLPGPSQKEADCNFCSDFSYNDNTFGNREEEYDPLIEPAFGAVQPHVLQINSSLHSNGTDRLNTSDSPNISLNEEFSDDEQEDLDNRATEYWIRVWQIPEVRQQIAKADREFYVNVMQLMTDLSARTDGDTLEEALKQSL</sequence>
<evidence type="ECO:0000259" key="2">
    <source>
        <dbReference type="Pfam" id="PF24342"/>
    </source>
</evidence>
<dbReference type="EMBL" id="CMVM020000170">
    <property type="status" value="NOT_ANNOTATED_CDS"/>
    <property type="molecule type" value="Genomic_DNA"/>
</dbReference>
<dbReference type="OMA" id="ATEYWIR"/>
<keyword evidence="4" id="KW-1185">Reference proteome</keyword>
<dbReference type="InterPro" id="IPR057143">
    <property type="entry name" value="OB_DEPS-1_2nd"/>
</dbReference>
<name>A0A8R1TVH4_ONCVO</name>
<proteinExistence type="predicted"/>
<feature type="compositionally biased region" description="Polar residues" evidence="1">
    <location>
        <begin position="472"/>
        <end position="492"/>
    </location>
</feature>